<organism evidence="1 2">
    <name type="scientific">Punica granatum</name>
    <name type="common">Pomegranate</name>
    <dbReference type="NCBI Taxonomy" id="22663"/>
    <lineage>
        <taxon>Eukaryota</taxon>
        <taxon>Viridiplantae</taxon>
        <taxon>Streptophyta</taxon>
        <taxon>Embryophyta</taxon>
        <taxon>Tracheophyta</taxon>
        <taxon>Spermatophyta</taxon>
        <taxon>Magnoliopsida</taxon>
        <taxon>eudicotyledons</taxon>
        <taxon>Gunneridae</taxon>
        <taxon>Pentapetalae</taxon>
        <taxon>rosids</taxon>
        <taxon>malvids</taxon>
        <taxon>Myrtales</taxon>
        <taxon>Lythraceae</taxon>
        <taxon>Punica</taxon>
    </lineage>
</organism>
<evidence type="ECO:0000313" key="2">
    <source>
        <dbReference type="Proteomes" id="UP000233551"/>
    </source>
</evidence>
<keyword evidence="2" id="KW-1185">Reference proteome</keyword>
<protein>
    <submittedName>
        <fullName evidence="1">Uncharacterized protein</fullName>
    </submittedName>
</protein>
<sequence length="94" mass="10445">MDDLEGLARLDSRLHLISRNSGRGVEVLFRSLPDRLIGHLALLGFLHNLGRSKGPVGAGYRPRWLASPSLFSENNFHPKGKIVYLQLNDTPGLE</sequence>
<gene>
    <name evidence="1" type="ORF">CRG98_016530</name>
</gene>
<proteinExistence type="predicted"/>
<reference evidence="1 2" key="1">
    <citation type="submission" date="2017-11" db="EMBL/GenBank/DDBJ databases">
        <title>De-novo sequencing of pomegranate (Punica granatum L.) genome.</title>
        <authorList>
            <person name="Akparov Z."/>
            <person name="Amiraslanov A."/>
            <person name="Hajiyeva S."/>
            <person name="Abbasov M."/>
            <person name="Kaur K."/>
            <person name="Hamwieh A."/>
            <person name="Solovyev V."/>
            <person name="Salamov A."/>
            <person name="Braich B."/>
            <person name="Kosarev P."/>
            <person name="Mahmoud A."/>
            <person name="Hajiyev E."/>
            <person name="Babayeva S."/>
            <person name="Izzatullayeva V."/>
            <person name="Mammadov A."/>
            <person name="Mammadov A."/>
            <person name="Sharifova S."/>
            <person name="Ojaghi J."/>
            <person name="Eynullazada K."/>
            <person name="Bayramov B."/>
            <person name="Abdulazimova A."/>
            <person name="Shahmuradov I."/>
        </authorList>
    </citation>
    <scope>NUCLEOTIDE SEQUENCE [LARGE SCALE GENOMIC DNA]</scope>
    <source>
        <strain evidence="2">cv. AG2017</strain>
        <tissue evidence="1">Leaf</tissue>
    </source>
</reference>
<dbReference type="EMBL" id="PGOL01000907">
    <property type="protein sequence ID" value="PKI63079.1"/>
    <property type="molecule type" value="Genomic_DNA"/>
</dbReference>
<name>A0A2I0K3E9_PUNGR</name>
<dbReference type="Proteomes" id="UP000233551">
    <property type="component" value="Unassembled WGS sequence"/>
</dbReference>
<dbReference type="AlphaFoldDB" id="A0A2I0K3E9"/>
<comment type="caution">
    <text evidence="1">The sequence shown here is derived from an EMBL/GenBank/DDBJ whole genome shotgun (WGS) entry which is preliminary data.</text>
</comment>
<accession>A0A2I0K3E9</accession>
<evidence type="ECO:0000313" key="1">
    <source>
        <dbReference type="EMBL" id="PKI63079.1"/>
    </source>
</evidence>